<organism evidence="1 2">
    <name type="scientific">Arctium lappa</name>
    <name type="common">Greater burdock</name>
    <name type="synonym">Lappa major</name>
    <dbReference type="NCBI Taxonomy" id="4217"/>
    <lineage>
        <taxon>Eukaryota</taxon>
        <taxon>Viridiplantae</taxon>
        <taxon>Streptophyta</taxon>
        <taxon>Embryophyta</taxon>
        <taxon>Tracheophyta</taxon>
        <taxon>Spermatophyta</taxon>
        <taxon>Magnoliopsida</taxon>
        <taxon>eudicotyledons</taxon>
        <taxon>Gunneridae</taxon>
        <taxon>Pentapetalae</taxon>
        <taxon>asterids</taxon>
        <taxon>campanulids</taxon>
        <taxon>Asterales</taxon>
        <taxon>Asteraceae</taxon>
        <taxon>Carduoideae</taxon>
        <taxon>Cardueae</taxon>
        <taxon>Arctiinae</taxon>
        <taxon>Arctium</taxon>
    </lineage>
</organism>
<dbReference type="EMBL" id="CM042049">
    <property type="protein sequence ID" value="KAI3746630.1"/>
    <property type="molecule type" value="Genomic_DNA"/>
</dbReference>
<name>A0ACB9DJG0_ARCLA</name>
<reference evidence="2" key="1">
    <citation type="journal article" date="2022" name="Mol. Ecol. Resour.">
        <title>The genomes of chicory, endive, great burdock and yacon provide insights into Asteraceae palaeo-polyploidization history and plant inulin production.</title>
        <authorList>
            <person name="Fan W."/>
            <person name="Wang S."/>
            <person name="Wang H."/>
            <person name="Wang A."/>
            <person name="Jiang F."/>
            <person name="Liu H."/>
            <person name="Zhao H."/>
            <person name="Xu D."/>
            <person name="Zhang Y."/>
        </authorList>
    </citation>
    <scope>NUCLEOTIDE SEQUENCE [LARGE SCALE GENOMIC DNA]</scope>
    <source>
        <strain evidence="2">cv. Niubang</strain>
    </source>
</reference>
<reference evidence="1 2" key="2">
    <citation type="journal article" date="2022" name="Mol. Ecol. Resour.">
        <title>The genomes of chicory, endive, great burdock and yacon provide insights into Asteraceae paleo-polyploidization history and plant inulin production.</title>
        <authorList>
            <person name="Fan W."/>
            <person name="Wang S."/>
            <person name="Wang H."/>
            <person name="Wang A."/>
            <person name="Jiang F."/>
            <person name="Liu H."/>
            <person name="Zhao H."/>
            <person name="Xu D."/>
            <person name="Zhang Y."/>
        </authorList>
    </citation>
    <scope>NUCLEOTIDE SEQUENCE [LARGE SCALE GENOMIC DNA]</scope>
    <source>
        <strain evidence="2">cv. Niubang</strain>
    </source>
</reference>
<protein>
    <submittedName>
        <fullName evidence="1">Uncharacterized protein</fullName>
    </submittedName>
</protein>
<sequence length="221" mass="25907">MSDTVELISSDDSDSNEDVFPNVIKKLDFDEEMEEVNSERSLVTVKHDTSEFQFGQVIHISDLVRRLMFLQKRTVEPRFRLGYLSIVKKFLNSKLKLHVVCLGRFDDIEARLYGHLPWFNRLSGKSATTMFPEEVYRELYHIIVNCYNDEADEFILLEQITDGIAPEEYQMMYSTFLNKFTQNIKSLKDESPRIPSYSDASLHWISKKMKFVTLCDDEMST</sequence>
<evidence type="ECO:0000313" key="2">
    <source>
        <dbReference type="Proteomes" id="UP001055879"/>
    </source>
</evidence>
<keyword evidence="2" id="KW-1185">Reference proteome</keyword>
<accession>A0ACB9DJG0</accession>
<evidence type="ECO:0000313" key="1">
    <source>
        <dbReference type="EMBL" id="KAI3746630.1"/>
    </source>
</evidence>
<comment type="caution">
    <text evidence="1">The sequence shown here is derived from an EMBL/GenBank/DDBJ whole genome shotgun (WGS) entry which is preliminary data.</text>
</comment>
<proteinExistence type="predicted"/>
<dbReference type="Proteomes" id="UP001055879">
    <property type="component" value="Linkage Group LG03"/>
</dbReference>
<gene>
    <name evidence="1" type="ORF">L6452_09068</name>
</gene>